<dbReference type="Proteomes" id="UP000315783">
    <property type="component" value="Unassembled WGS sequence"/>
</dbReference>
<feature type="transmembrane region" description="Helical" evidence="1">
    <location>
        <begin position="22"/>
        <end position="46"/>
    </location>
</feature>
<accession>A0A545V3E6</accession>
<dbReference type="EMBL" id="SPUK01000006">
    <property type="protein sequence ID" value="TQV96238.1"/>
    <property type="molecule type" value="Genomic_DNA"/>
</dbReference>
<keyword evidence="1" id="KW-0472">Membrane</keyword>
<evidence type="ECO:0000313" key="3">
    <source>
        <dbReference type="Proteomes" id="UP000315783"/>
    </source>
</evidence>
<keyword evidence="3" id="KW-1185">Reference proteome</keyword>
<keyword evidence="1" id="KW-0812">Transmembrane</keyword>
<organism evidence="2 3">
    <name type="scientific">Cordyceps javanica</name>
    <dbReference type="NCBI Taxonomy" id="43265"/>
    <lineage>
        <taxon>Eukaryota</taxon>
        <taxon>Fungi</taxon>
        <taxon>Dikarya</taxon>
        <taxon>Ascomycota</taxon>
        <taxon>Pezizomycotina</taxon>
        <taxon>Sordariomycetes</taxon>
        <taxon>Hypocreomycetidae</taxon>
        <taxon>Hypocreales</taxon>
        <taxon>Cordycipitaceae</taxon>
        <taxon>Cordyceps</taxon>
    </lineage>
</organism>
<feature type="transmembrane region" description="Helical" evidence="1">
    <location>
        <begin position="95"/>
        <end position="124"/>
    </location>
</feature>
<sequence>MMGVWRRCSICTKTPSRPSTKYIVNLSVLLFRMLPLCVSLPVVSLLQKTRRTKAKRRPPEAGENEQVLKVVSSTDRLLSNSVVERKKSQRARAALTWMSLGVLLQFLSRFFFLASAILMILIYLQHLDRE</sequence>
<protein>
    <submittedName>
        <fullName evidence="2">Uncharacterized protein</fullName>
    </submittedName>
</protein>
<proteinExistence type="predicted"/>
<name>A0A545V3E6_9HYPO</name>
<keyword evidence="1" id="KW-1133">Transmembrane helix</keyword>
<evidence type="ECO:0000313" key="2">
    <source>
        <dbReference type="EMBL" id="TQV96238.1"/>
    </source>
</evidence>
<evidence type="ECO:0000256" key="1">
    <source>
        <dbReference type="SAM" id="Phobius"/>
    </source>
</evidence>
<reference evidence="2 3" key="1">
    <citation type="journal article" date="2019" name="Appl. Microbiol. Biotechnol.">
        <title>Genome sequence of Isaria javanica and comparative genome analysis insights into family S53 peptidase evolution in fungal entomopathogens.</title>
        <authorList>
            <person name="Lin R."/>
            <person name="Zhang X."/>
            <person name="Xin B."/>
            <person name="Zou M."/>
            <person name="Gao Y."/>
            <person name="Qin F."/>
            <person name="Hu Q."/>
            <person name="Xie B."/>
            <person name="Cheng X."/>
        </authorList>
    </citation>
    <scope>NUCLEOTIDE SEQUENCE [LARGE SCALE GENOMIC DNA]</scope>
    <source>
        <strain evidence="2 3">IJ1G</strain>
    </source>
</reference>
<gene>
    <name evidence="2" type="ORF">IF1G_04821</name>
</gene>
<comment type="caution">
    <text evidence="2">The sequence shown here is derived from an EMBL/GenBank/DDBJ whole genome shotgun (WGS) entry which is preliminary data.</text>
</comment>
<dbReference type="AlphaFoldDB" id="A0A545V3E6"/>